<feature type="compositionally biased region" description="Basic and acidic residues" evidence="1">
    <location>
        <begin position="20"/>
        <end position="37"/>
    </location>
</feature>
<keyword evidence="3" id="KW-1185">Reference proteome</keyword>
<name>A0A286RA78_9BACT</name>
<gene>
    <name evidence="2" type="ORF">THTE_0251</name>
</gene>
<feature type="compositionally biased region" description="Polar residues" evidence="1">
    <location>
        <begin position="1"/>
        <end position="10"/>
    </location>
</feature>
<evidence type="ECO:0000313" key="2">
    <source>
        <dbReference type="EMBL" id="ASV72853.1"/>
    </source>
</evidence>
<dbReference type="AlphaFoldDB" id="A0A286RA78"/>
<proteinExistence type="predicted"/>
<sequence>MRRLPSTATASCGARIPIAQHEELAADRETEPQQKTR</sequence>
<evidence type="ECO:0000313" key="3">
    <source>
        <dbReference type="Proteomes" id="UP000215086"/>
    </source>
</evidence>
<evidence type="ECO:0000256" key="1">
    <source>
        <dbReference type="SAM" id="MobiDB-lite"/>
    </source>
</evidence>
<protein>
    <submittedName>
        <fullName evidence="2">Uncharacterized protein</fullName>
    </submittedName>
</protein>
<organism evidence="2 3">
    <name type="scientific">Thermogutta terrifontis</name>
    <dbReference type="NCBI Taxonomy" id="1331910"/>
    <lineage>
        <taxon>Bacteria</taxon>
        <taxon>Pseudomonadati</taxon>
        <taxon>Planctomycetota</taxon>
        <taxon>Planctomycetia</taxon>
        <taxon>Pirellulales</taxon>
        <taxon>Thermoguttaceae</taxon>
        <taxon>Thermogutta</taxon>
    </lineage>
</organism>
<dbReference type="EMBL" id="CP018477">
    <property type="protein sequence ID" value="ASV72853.1"/>
    <property type="molecule type" value="Genomic_DNA"/>
</dbReference>
<feature type="region of interest" description="Disordered" evidence="1">
    <location>
        <begin position="1"/>
        <end position="37"/>
    </location>
</feature>
<accession>A0A286RA78</accession>
<dbReference type="KEGG" id="ttf:THTE_0251"/>
<dbReference type="Proteomes" id="UP000215086">
    <property type="component" value="Chromosome"/>
</dbReference>
<reference evidence="2 3" key="1">
    <citation type="journal article" name="Front. Microbiol.">
        <title>Sugar Metabolism of the First Thermophilic Planctomycete Thermogutta terrifontis: Comparative Genomic and Transcriptomic Approaches.</title>
        <authorList>
            <person name="Elcheninov A.G."/>
            <person name="Menzel P."/>
            <person name="Gudbergsdottir S.R."/>
            <person name="Slesarev A.I."/>
            <person name="Kadnikov V.V."/>
            <person name="Krogh A."/>
            <person name="Bonch-Osmolovskaya E.A."/>
            <person name="Peng X."/>
            <person name="Kublanov I.V."/>
        </authorList>
    </citation>
    <scope>NUCLEOTIDE SEQUENCE [LARGE SCALE GENOMIC DNA]</scope>
    <source>
        <strain evidence="2 3">R1</strain>
    </source>
</reference>